<feature type="domain" description="RES" evidence="1">
    <location>
        <begin position="138"/>
        <end position="294"/>
    </location>
</feature>
<reference evidence="2 3" key="1">
    <citation type="submission" date="2018-10" db="EMBL/GenBank/DDBJ databases">
        <authorList>
            <person name="Li J."/>
        </authorList>
    </citation>
    <scope>NUCLEOTIDE SEQUENCE [LARGE SCALE GENOMIC DNA]</scope>
    <source>
        <strain evidence="2 3">JCM 11654</strain>
    </source>
</reference>
<comment type="caution">
    <text evidence="2">The sequence shown here is derived from an EMBL/GenBank/DDBJ whole genome shotgun (WGS) entry which is preliminary data.</text>
</comment>
<dbReference type="Pfam" id="PF08808">
    <property type="entry name" value="RES"/>
    <property type="match status" value="1"/>
</dbReference>
<dbReference type="EMBL" id="RCUY01000013">
    <property type="protein sequence ID" value="RLP80226.1"/>
    <property type="molecule type" value="Genomic_DNA"/>
</dbReference>
<organism evidence="2 3">
    <name type="scientific">Mycetocola lacteus</name>
    <dbReference type="NCBI Taxonomy" id="76637"/>
    <lineage>
        <taxon>Bacteria</taxon>
        <taxon>Bacillati</taxon>
        <taxon>Actinomycetota</taxon>
        <taxon>Actinomycetes</taxon>
        <taxon>Micrococcales</taxon>
        <taxon>Microbacteriaceae</taxon>
        <taxon>Mycetocola</taxon>
    </lineage>
</organism>
<dbReference type="SMART" id="SM00953">
    <property type="entry name" value="RES"/>
    <property type="match status" value="1"/>
</dbReference>
<sequence length="306" mass="34414">MECVLPEQLSLWFNTLMATYRVVRDGKPIIDLLREEWGLFEGSGLSTADAMWLLADVLDDGQIVRKSFEPIQDPAAGQLHRWDDLRDEMMHENRWFLNQPMNLDRLKELLGGLTTSRADLEGLNWYRARLMSGSTPFHLSEMGAPPRHLAGHGRANPAGIPYLYLGSTIETSVAELRPHTGESASVATFQLAQEDLKFADLRDPRRLLSPFIWDETGIIELRADLPLIARLGFELTRPIHPRGAPYEYIPTQYLSEFVKSCGFHGVLYRSSVSSDGGVNVALFDPARATLIDVQEVAVKQVSVQLR</sequence>
<keyword evidence="3" id="KW-1185">Reference proteome</keyword>
<gene>
    <name evidence="2" type="ORF">D9V34_14265</name>
</gene>
<protein>
    <submittedName>
        <fullName evidence="2">RES domain-containing protein</fullName>
    </submittedName>
</protein>
<dbReference type="AlphaFoldDB" id="A0A3L7AIA3"/>
<dbReference type="Proteomes" id="UP000269438">
    <property type="component" value="Unassembled WGS sequence"/>
</dbReference>
<accession>A0A3L7AIA3</accession>
<evidence type="ECO:0000313" key="3">
    <source>
        <dbReference type="Proteomes" id="UP000269438"/>
    </source>
</evidence>
<proteinExistence type="predicted"/>
<name>A0A3L7AIA3_9MICO</name>
<dbReference type="InterPro" id="IPR014914">
    <property type="entry name" value="RES_dom"/>
</dbReference>
<evidence type="ECO:0000313" key="2">
    <source>
        <dbReference type="EMBL" id="RLP80226.1"/>
    </source>
</evidence>
<evidence type="ECO:0000259" key="1">
    <source>
        <dbReference type="SMART" id="SM00953"/>
    </source>
</evidence>